<reference evidence="2" key="1">
    <citation type="submission" date="2021-05" db="EMBL/GenBank/DDBJ databases">
        <title>Direct Submission.</title>
        <authorList>
            <person name="Li K."/>
            <person name="Gao J."/>
        </authorList>
    </citation>
    <scope>NUCLEOTIDE SEQUENCE [LARGE SCALE GENOMIC DNA]</scope>
    <source>
        <strain evidence="2">Mg02</strain>
        <plasmid evidence="2">unnamed4</plasmid>
    </source>
</reference>
<dbReference type="Proteomes" id="UP000676079">
    <property type="component" value="Plasmid unnamed4"/>
</dbReference>
<dbReference type="RefSeq" id="WP_220566092.1">
    <property type="nucleotide sequence ID" value="NZ_CP074136.1"/>
</dbReference>
<sequence>MALHNTPVQLDTPTLVDQRPRERFADAATRPDPQVRDRAQAMVVMEVWDAALGPDPAPIAADTLGITPERVDQLKQVGQDWLWQAVVNPPIEVLVGGRRTELAEALEDEDMGALADRIRRQRLGDGQYVALTLRELDSIRPVVEAIPEMYAVRDRLVPLVRSAWWDAAAEQHRRFHADRAAMDQATSPRAWADLYGYQRACTALEQVLAHGKKPYPAPYLGDGSETVATADRLGELDRAVRKQEHRFMTSKERDRADGWVMPRDTREALDARPGTWRWGQASA</sequence>
<protein>
    <recommendedName>
        <fullName evidence="3">DUF222 domain-containing protein</fullName>
    </recommendedName>
</protein>
<proteinExistence type="predicted"/>
<evidence type="ECO:0000313" key="2">
    <source>
        <dbReference type="Proteomes" id="UP000676079"/>
    </source>
</evidence>
<gene>
    <name evidence="1" type="ORF">KGD84_32975</name>
</gene>
<geneLocation type="plasmid" evidence="1 2">
    <name>unnamed4</name>
</geneLocation>
<keyword evidence="2" id="KW-1185">Reference proteome</keyword>
<accession>A0A975QCD0</accession>
<evidence type="ECO:0008006" key="3">
    <source>
        <dbReference type="Google" id="ProtNLM"/>
    </source>
</evidence>
<organism evidence="1 2">
    <name type="scientific">Nocardiopsis changdeensis</name>
    <dbReference type="NCBI Taxonomy" id="2831969"/>
    <lineage>
        <taxon>Bacteria</taxon>
        <taxon>Bacillati</taxon>
        <taxon>Actinomycetota</taxon>
        <taxon>Actinomycetes</taxon>
        <taxon>Streptosporangiales</taxon>
        <taxon>Nocardiopsidaceae</taxon>
        <taxon>Nocardiopsis</taxon>
    </lineage>
</organism>
<name>A0A975QCD0_9ACTN</name>
<dbReference type="EMBL" id="CP074136">
    <property type="protein sequence ID" value="QUX26513.1"/>
    <property type="molecule type" value="Genomic_DNA"/>
</dbReference>
<evidence type="ECO:0000313" key="1">
    <source>
        <dbReference type="EMBL" id="QUX26513.1"/>
    </source>
</evidence>
<keyword evidence="1" id="KW-0614">Plasmid</keyword>